<dbReference type="InterPro" id="IPR011701">
    <property type="entry name" value="MFS"/>
</dbReference>
<dbReference type="Gene3D" id="1.20.1250.20">
    <property type="entry name" value="MFS general substrate transporter like domains"/>
    <property type="match status" value="1"/>
</dbReference>
<feature type="domain" description="Major facilitator superfamily (MFS) profile" evidence="7">
    <location>
        <begin position="4"/>
        <end position="463"/>
    </location>
</feature>
<feature type="transmembrane region" description="Helical" evidence="6">
    <location>
        <begin position="7"/>
        <end position="26"/>
    </location>
</feature>
<feature type="transmembrane region" description="Helical" evidence="6">
    <location>
        <begin position="327"/>
        <end position="349"/>
    </location>
</feature>
<evidence type="ECO:0000259" key="7">
    <source>
        <dbReference type="PROSITE" id="PS50850"/>
    </source>
</evidence>
<feature type="transmembrane region" description="Helical" evidence="6">
    <location>
        <begin position="204"/>
        <end position="225"/>
    </location>
</feature>
<evidence type="ECO:0000313" key="9">
    <source>
        <dbReference type="Proteomes" id="UP001215598"/>
    </source>
</evidence>
<dbReference type="GO" id="GO:0022857">
    <property type="term" value="F:transmembrane transporter activity"/>
    <property type="evidence" value="ECO:0007669"/>
    <property type="project" value="InterPro"/>
</dbReference>
<comment type="subcellular location">
    <subcellularLocation>
        <location evidence="1">Membrane</location>
        <topology evidence="1">Multi-pass membrane protein</topology>
    </subcellularLocation>
</comment>
<sequence length="465" mass="49851">MAKVETIVFLSLVLDLFAFTIPLPLFPRLIEWYTVRESSDPTGFLARTLQFVSSVRGFLYKPAVHSRKWDVVLLGGLMGSVFSTLQFLVSPKIGSLSDKYGRKRILLITMIGNILSAVLWLQSTTFASYMLSRVVGGLSEGNVQLAIAILSDVTTPANRAKALAHVGIAFAICFCIGPPIGAYFASRPLPASMNTFGLDLNVYAVPAAITLVLLVLETLFLMVALPETRGKRMQPIEKAADPSASKPVKKASVEHRLATLKTLRGLHFLFLGVFSGVEFTLTFLTFDLFDWTNKQNGMLIGSIGIISALLQGGYVRRATSKIGEGVMARRGVSACAISLGLLALLPQFVNTQPTVALRLLQAAAVCMAFTSATVVNSLTAFASLQCDEAGVDPITGKPTKEHSQLAKGKALGQFRSSGQLGRAIGPLLACASYWTFGPSLTYTISAVAMTSLSVGMRRIAATKST</sequence>
<evidence type="ECO:0000256" key="2">
    <source>
        <dbReference type="ARBA" id="ARBA00022448"/>
    </source>
</evidence>
<evidence type="ECO:0000256" key="5">
    <source>
        <dbReference type="ARBA" id="ARBA00023136"/>
    </source>
</evidence>
<dbReference type="InterPro" id="IPR020846">
    <property type="entry name" value="MFS_dom"/>
</dbReference>
<dbReference type="SUPFAM" id="SSF103473">
    <property type="entry name" value="MFS general substrate transporter"/>
    <property type="match status" value="1"/>
</dbReference>
<protein>
    <submittedName>
        <fullName evidence="8">Major facilitator superfamily domain-containing protein</fullName>
    </submittedName>
</protein>
<dbReference type="PANTHER" id="PTHR23504:SF31">
    <property type="entry name" value="MAJOR FACILITATOR SUPERFAMILY DOMAIN-CONTAINING PROTEIN 10"/>
    <property type="match status" value="1"/>
</dbReference>
<keyword evidence="3 6" id="KW-0812">Transmembrane</keyword>
<feature type="transmembrane region" description="Helical" evidence="6">
    <location>
        <begin position="71"/>
        <end position="93"/>
    </location>
</feature>
<gene>
    <name evidence="8" type="ORF">B0H16DRAFT_1404323</name>
</gene>
<dbReference type="Pfam" id="PF07690">
    <property type="entry name" value="MFS_1"/>
    <property type="match status" value="1"/>
</dbReference>
<feature type="transmembrane region" description="Helical" evidence="6">
    <location>
        <begin position="105"/>
        <end position="123"/>
    </location>
</feature>
<organism evidence="8 9">
    <name type="scientific">Mycena metata</name>
    <dbReference type="NCBI Taxonomy" id="1033252"/>
    <lineage>
        <taxon>Eukaryota</taxon>
        <taxon>Fungi</taxon>
        <taxon>Dikarya</taxon>
        <taxon>Basidiomycota</taxon>
        <taxon>Agaricomycotina</taxon>
        <taxon>Agaricomycetes</taxon>
        <taxon>Agaricomycetidae</taxon>
        <taxon>Agaricales</taxon>
        <taxon>Marasmiineae</taxon>
        <taxon>Mycenaceae</taxon>
        <taxon>Mycena</taxon>
    </lineage>
</organism>
<dbReference type="EMBL" id="JARKIB010000004">
    <property type="protein sequence ID" value="KAJ7781117.1"/>
    <property type="molecule type" value="Genomic_DNA"/>
</dbReference>
<dbReference type="PROSITE" id="PS50850">
    <property type="entry name" value="MFS"/>
    <property type="match status" value="1"/>
</dbReference>
<feature type="transmembrane region" description="Helical" evidence="6">
    <location>
        <begin position="298"/>
        <end position="315"/>
    </location>
</feature>
<keyword evidence="9" id="KW-1185">Reference proteome</keyword>
<keyword evidence="4 6" id="KW-1133">Transmembrane helix</keyword>
<keyword evidence="5 6" id="KW-0472">Membrane</keyword>
<dbReference type="PANTHER" id="PTHR23504">
    <property type="entry name" value="MAJOR FACILITATOR SUPERFAMILY DOMAIN-CONTAINING PROTEIN 10"/>
    <property type="match status" value="1"/>
</dbReference>
<accession>A0AAD7KBF9</accession>
<comment type="caution">
    <text evidence="8">The sequence shown here is derived from an EMBL/GenBank/DDBJ whole genome shotgun (WGS) entry which is preliminary data.</text>
</comment>
<evidence type="ECO:0000256" key="6">
    <source>
        <dbReference type="SAM" id="Phobius"/>
    </source>
</evidence>
<feature type="transmembrane region" description="Helical" evidence="6">
    <location>
        <begin position="162"/>
        <end position="184"/>
    </location>
</feature>
<name>A0AAD7KBF9_9AGAR</name>
<dbReference type="GO" id="GO:0016020">
    <property type="term" value="C:membrane"/>
    <property type="evidence" value="ECO:0007669"/>
    <property type="project" value="UniProtKB-SubCell"/>
</dbReference>
<dbReference type="AlphaFoldDB" id="A0AAD7KBF9"/>
<evidence type="ECO:0000256" key="3">
    <source>
        <dbReference type="ARBA" id="ARBA00022692"/>
    </source>
</evidence>
<reference evidence="8" key="1">
    <citation type="submission" date="2023-03" db="EMBL/GenBank/DDBJ databases">
        <title>Massive genome expansion in bonnet fungi (Mycena s.s.) driven by repeated elements and novel gene families across ecological guilds.</title>
        <authorList>
            <consortium name="Lawrence Berkeley National Laboratory"/>
            <person name="Harder C.B."/>
            <person name="Miyauchi S."/>
            <person name="Viragh M."/>
            <person name="Kuo A."/>
            <person name="Thoen E."/>
            <person name="Andreopoulos B."/>
            <person name="Lu D."/>
            <person name="Skrede I."/>
            <person name="Drula E."/>
            <person name="Henrissat B."/>
            <person name="Morin E."/>
            <person name="Kohler A."/>
            <person name="Barry K."/>
            <person name="LaButti K."/>
            <person name="Morin E."/>
            <person name="Salamov A."/>
            <person name="Lipzen A."/>
            <person name="Mereny Z."/>
            <person name="Hegedus B."/>
            <person name="Baldrian P."/>
            <person name="Stursova M."/>
            <person name="Weitz H."/>
            <person name="Taylor A."/>
            <person name="Grigoriev I.V."/>
            <person name="Nagy L.G."/>
            <person name="Martin F."/>
            <person name="Kauserud H."/>
        </authorList>
    </citation>
    <scope>NUCLEOTIDE SEQUENCE</scope>
    <source>
        <strain evidence="8">CBHHK182m</strain>
    </source>
</reference>
<keyword evidence="2" id="KW-0813">Transport</keyword>
<evidence type="ECO:0000313" key="8">
    <source>
        <dbReference type="EMBL" id="KAJ7781117.1"/>
    </source>
</evidence>
<evidence type="ECO:0000256" key="1">
    <source>
        <dbReference type="ARBA" id="ARBA00004141"/>
    </source>
</evidence>
<feature type="transmembrane region" description="Helical" evidence="6">
    <location>
        <begin position="266"/>
        <end position="286"/>
    </location>
</feature>
<dbReference type="Proteomes" id="UP001215598">
    <property type="component" value="Unassembled WGS sequence"/>
</dbReference>
<proteinExistence type="predicted"/>
<evidence type="ECO:0000256" key="4">
    <source>
        <dbReference type="ARBA" id="ARBA00022989"/>
    </source>
</evidence>
<dbReference type="InterPro" id="IPR036259">
    <property type="entry name" value="MFS_trans_sf"/>
</dbReference>